<reference evidence="1" key="2">
    <citation type="submission" date="2023-06" db="EMBL/GenBank/DDBJ databases">
        <authorList>
            <consortium name="Lawrence Berkeley National Laboratory"/>
            <person name="Haridas S."/>
            <person name="Hensen N."/>
            <person name="Bonometti L."/>
            <person name="Westerberg I."/>
            <person name="Brannstrom I.O."/>
            <person name="Guillou S."/>
            <person name="Cros-Aarteil S."/>
            <person name="Calhoun S."/>
            <person name="Kuo A."/>
            <person name="Mondo S."/>
            <person name="Pangilinan J."/>
            <person name="Riley R."/>
            <person name="LaButti K."/>
            <person name="Andreopoulos B."/>
            <person name="Lipzen A."/>
            <person name="Chen C."/>
            <person name="Yanf M."/>
            <person name="Daum C."/>
            <person name="Ng V."/>
            <person name="Clum A."/>
            <person name="Steindorff A."/>
            <person name="Ohm R."/>
            <person name="Martin F."/>
            <person name="Silar P."/>
            <person name="Natvig D."/>
            <person name="Lalanne C."/>
            <person name="Gautier V."/>
            <person name="Ament-velasquez S.L."/>
            <person name="Kruys A."/>
            <person name="Hutchinson M.I."/>
            <person name="Powell A.J."/>
            <person name="Barry K."/>
            <person name="Miller A.N."/>
            <person name="Grigoriev I.V."/>
            <person name="Debuchy R."/>
            <person name="Gladieux P."/>
            <person name="Thoren M.H."/>
            <person name="Johannesson H."/>
        </authorList>
    </citation>
    <scope>NUCLEOTIDE SEQUENCE</scope>
    <source>
        <strain evidence="1">CBS 232.78</strain>
    </source>
</reference>
<proteinExistence type="predicted"/>
<organism evidence="1 2">
    <name type="scientific">Podospora didyma</name>
    <dbReference type="NCBI Taxonomy" id="330526"/>
    <lineage>
        <taxon>Eukaryota</taxon>
        <taxon>Fungi</taxon>
        <taxon>Dikarya</taxon>
        <taxon>Ascomycota</taxon>
        <taxon>Pezizomycotina</taxon>
        <taxon>Sordariomycetes</taxon>
        <taxon>Sordariomycetidae</taxon>
        <taxon>Sordariales</taxon>
        <taxon>Podosporaceae</taxon>
        <taxon>Podospora</taxon>
    </lineage>
</organism>
<evidence type="ECO:0000313" key="2">
    <source>
        <dbReference type="Proteomes" id="UP001285441"/>
    </source>
</evidence>
<dbReference type="Pfam" id="PF26639">
    <property type="entry name" value="Het-6_barrel"/>
    <property type="match status" value="1"/>
</dbReference>
<dbReference type="PANTHER" id="PTHR24148">
    <property type="entry name" value="ANKYRIN REPEAT DOMAIN-CONTAINING PROTEIN 39 HOMOLOG-RELATED"/>
    <property type="match status" value="1"/>
</dbReference>
<dbReference type="EMBL" id="JAULSW010000002">
    <property type="protein sequence ID" value="KAK3389583.1"/>
    <property type="molecule type" value="Genomic_DNA"/>
</dbReference>
<reference evidence="1" key="1">
    <citation type="journal article" date="2023" name="Mol. Phylogenet. Evol.">
        <title>Genome-scale phylogeny and comparative genomics of the fungal order Sordariales.</title>
        <authorList>
            <person name="Hensen N."/>
            <person name="Bonometti L."/>
            <person name="Westerberg I."/>
            <person name="Brannstrom I.O."/>
            <person name="Guillou S."/>
            <person name="Cros-Aarteil S."/>
            <person name="Calhoun S."/>
            <person name="Haridas S."/>
            <person name="Kuo A."/>
            <person name="Mondo S."/>
            <person name="Pangilinan J."/>
            <person name="Riley R."/>
            <person name="LaButti K."/>
            <person name="Andreopoulos B."/>
            <person name="Lipzen A."/>
            <person name="Chen C."/>
            <person name="Yan M."/>
            <person name="Daum C."/>
            <person name="Ng V."/>
            <person name="Clum A."/>
            <person name="Steindorff A."/>
            <person name="Ohm R.A."/>
            <person name="Martin F."/>
            <person name="Silar P."/>
            <person name="Natvig D.O."/>
            <person name="Lalanne C."/>
            <person name="Gautier V."/>
            <person name="Ament-Velasquez S.L."/>
            <person name="Kruys A."/>
            <person name="Hutchinson M.I."/>
            <person name="Powell A.J."/>
            <person name="Barry K."/>
            <person name="Miller A.N."/>
            <person name="Grigoriev I.V."/>
            <person name="Debuchy R."/>
            <person name="Gladieux P."/>
            <person name="Hiltunen Thoren M."/>
            <person name="Johannesson H."/>
        </authorList>
    </citation>
    <scope>NUCLEOTIDE SEQUENCE</scope>
    <source>
        <strain evidence="1">CBS 232.78</strain>
    </source>
</reference>
<evidence type="ECO:0000313" key="1">
    <source>
        <dbReference type="EMBL" id="KAK3389583.1"/>
    </source>
</evidence>
<sequence length="504" mass="57224">MAQTAQLHDGNMPQYRLPSLSSPKSQIRLVVLHPPEQPTTIWKWLLSMLGQADTLQCDIEVVSIASPPPFEALSYTWGSDLRTHSLFVSGDEEFPITASPILRAMIAWQRRPWFYRVWVLQEFSLAPEAVFVCGSKRVPVDLLIFARQIVDFALFQQIVDDPNSELRDALRELTHNPVRRFFGTRKGHQNTHIGGEIMEASEQVDRLFSLLGLATDTEKLAELGLKADYSVKDDNLVFTRAARALICNGHLELLSLSQHCKTSHGLPSWVPDWRSRRPPLRRSFCWTSEHGNCPTSLFAASGNDCGPPKILPTYDEKVLGLEGVVVDTVDEIRLMCLLSATRRKYDDPQRQEEAYWRIPVGDLEETKLYDVCRATTSYSEVYRHLLAQCEGFEQGAVFLHPEHISMRGNILEDLQSRDMGTKYRARMHEMKDKRPYLTKTGYVGVGPLTIQPGDQVVVFLGAHIPYVLRTKDDKSLFLLGEAYCDGIMDGEIMKDGVIRPFYLI</sequence>
<evidence type="ECO:0008006" key="3">
    <source>
        <dbReference type="Google" id="ProtNLM"/>
    </source>
</evidence>
<comment type="caution">
    <text evidence="1">The sequence shown here is derived from an EMBL/GenBank/DDBJ whole genome shotgun (WGS) entry which is preliminary data.</text>
</comment>
<protein>
    <recommendedName>
        <fullName evidence="3">Heterokaryon incompatibility domain-containing protein</fullName>
    </recommendedName>
</protein>
<accession>A0AAE0NXF8</accession>
<name>A0AAE0NXF8_9PEZI</name>
<keyword evidence="2" id="KW-1185">Reference proteome</keyword>
<dbReference type="PANTHER" id="PTHR24148:SF73">
    <property type="entry name" value="HET DOMAIN PROTEIN (AFU_ORTHOLOGUE AFUA_8G01020)"/>
    <property type="match status" value="1"/>
</dbReference>
<dbReference type="InterPro" id="IPR052895">
    <property type="entry name" value="HetReg/Transcr_Mod"/>
</dbReference>
<dbReference type="AlphaFoldDB" id="A0AAE0NXF8"/>
<dbReference type="Proteomes" id="UP001285441">
    <property type="component" value="Unassembled WGS sequence"/>
</dbReference>
<gene>
    <name evidence="1" type="ORF">B0H63DRAFT_537583</name>
</gene>